<evidence type="ECO:0000256" key="2">
    <source>
        <dbReference type="ARBA" id="ARBA00008655"/>
    </source>
</evidence>
<evidence type="ECO:0000256" key="9">
    <source>
        <dbReference type="SAM" id="Phobius"/>
    </source>
</evidence>
<protein>
    <recommendedName>
        <fullName evidence="10">Phospholipid/glycerol acyltransferase domain-containing protein</fullName>
    </recommendedName>
</protein>
<keyword evidence="7 9" id="KW-0472">Membrane</keyword>
<dbReference type="GO" id="GO:0006629">
    <property type="term" value="P:lipid metabolic process"/>
    <property type="evidence" value="ECO:0007669"/>
    <property type="project" value="UniProtKB-KW"/>
</dbReference>
<evidence type="ECO:0000256" key="6">
    <source>
        <dbReference type="ARBA" id="ARBA00023098"/>
    </source>
</evidence>
<sequence>MEKYSRWRDAGTGIQPFLPPVPPRTDSSILVTLSNVIHIVVGPIQAIIKITLISIVSALYFLFVPVFGALLTPIAPLKRLWTRVFSAILLRLVLFIAGFFHIKTETLSIRKSRGSGRVESSSVKNGDVIVANWTSYIDVVYLASRFVPVFTQIYTESEKIKIISLWEAIRLAGKIPESAPSSDDQVYTVQELSLKAKKGGWGPIVVFAEGTTTNGRALLKFAPIFKDYKVDQKDGQFQVMAFKYEYAGMSPTYTVGNQLFHFFKLCSQFHNTLIIKSLANGEAPCSPHSQVPATGSISDDPVGDLLIAAVGNISKLRKTNLSMTDKRDFLSYYESRKSK</sequence>
<feature type="transmembrane region" description="Helical" evidence="9">
    <location>
        <begin position="55"/>
        <end position="74"/>
    </location>
</feature>
<comment type="similarity">
    <text evidence="2">Belongs to the 1-acyl-sn-glycerol-3-phosphate acyltransferase family.</text>
</comment>
<organism evidence="11 12">
    <name type="scientific">Mucor saturninus</name>
    <dbReference type="NCBI Taxonomy" id="64648"/>
    <lineage>
        <taxon>Eukaryota</taxon>
        <taxon>Fungi</taxon>
        <taxon>Fungi incertae sedis</taxon>
        <taxon>Mucoromycota</taxon>
        <taxon>Mucoromycotina</taxon>
        <taxon>Mucoromycetes</taxon>
        <taxon>Mucorales</taxon>
        <taxon>Mucorineae</taxon>
        <taxon>Mucoraceae</taxon>
        <taxon>Mucor</taxon>
    </lineage>
</organism>
<evidence type="ECO:0000256" key="8">
    <source>
        <dbReference type="ARBA" id="ARBA00023315"/>
    </source>
</evidence>
<feature type="transmembrane region" description="Helical" evidence="9">
    <location>
        <begin position="80"/>
        <end position="102"/>
    </location>
</feature>
<comment type="caution">
    <text evidence="11">The sequence shown here is derived from an EMBL/GenBank/DDBJ whole genome shotgun (WGS) entry which is preliminary data.</text>
</comment>
<gene>
    <name evidence="11" type="ORF">INT47_002494</name>
</gene>
<evidence type="ECO:0000259" key="10">
    <source>
        <dbReference type="Pfam" id="PF01553"/>
    </source>
</evidence>
<dbReference type="GO" id="GO:0016020">
    <property type="term" value="C:membrane"/>
    <property type="evidence" value="ECO:0007669"/>
    <property type="project" value="UniProtKB-SubCell"/>
</dbReference>
<comment type="subcellular location">
    <subcellularLocation>
        <location evidence="1">Membrane</location>
    </subcellularLocation>
</comment>
<accession>A0A8H7RHU2</accession>
<keyword evidence="4 9" id="KW-0812">Transmembrane</keyword>
<dbReference type="InterPro" id="IPR002123">
    <property type="entry name" value="Plipid/glycerol_acylTrfase"/>
</dbReference>
<evidence type="ECO:0000256" key="1">
    <source>
        <dbReference type="ARBA" id="ARBA00004370"/>
    </source>
</evidence>
<reference evidence="11" key="1">
    <citation type="submission" date="2020-12" db="EMBL/GenBank/DDBJ databases">
        <title>Metabolic potential, ecology and presence of endohyphal bacteria is reflected in genomic diversity of Mucoromycotina.</title>
        <authorList>
            <person name="Muszewska A."/>
            <person name="Okrasinska A."/>
            <person name="Steczkiewicz K."/>
            <person name="Drgas O."/>
            <person name="Orlowska M."/>
            <person name="Perlinska-Lenart U."/>
            <person name="Aleksandrzak-Piekarczyk T."/>
            <person name="Szatraj K."/>
            <person name="Zielenkiewicz U."/>
            <person name="Pilsyk S."/>
            <person name="Malc E."/>
            <person name="Mieczkowski P."/>
            <person name="Kruszewska J.S."/>
            <person name="Biernat P."/>
            <person name="Pawlowska J."/>
        </authorList>
    </citation>
    <scope>NUCLEOTIDE SEQUENCE</scope>
    <source>
        <strain evidence="11">WA0000017839</strain>
    </source>
</reference>
<keyword evidence="12" id="KW-1185">Reference proteome</keyword>
<dbReference type="OrthoDB" id="272512at2759"/>
<keyword evidence="5 9" id="KW-1133">Transmembrane helix</keyword>
<evidence type="ECO:0000313" key="12">
    <source>
        <dbReference type="Proteomes" id="UP000603453"/>
    </source>
</evidence>
<evidence type="ECO:0000256" key="3">
    <source>
        <dbReference type="ARBA" id="ARBA00022679"/>
    </source>
</evidence>
<dbReference type="AlphaFoldDB" id="A0A8H7RHU2"/>
<proteinExistence type="inferred from homology"/>
<evidence type="ECO:0000256" key="7">
    <source>
        <dbReference type="ARBA" id="ARBA00023136"/>
    </source>
</evidence>
<name>A0A8H7RHU2_9FUNG</name>
<dbReference type="PANTHER" id="PTHR23063:SF60">
    <property type="entry name" value="LYSOPHOSPHATIDIC ACID:OLEOYL-COA ACYLTRANSFERASE 1"/>
    <property type="match status" value="1"/>
</dbReference>
<dbReference type="PANTHER" id="PTHR23063">
    <property type="entry name" value="PHOSPHOLIPID ACYLTRANSFERASE"/>
    <property type="match status" value="1"/>
</dbReference>
<dbReference type="Proteomes" id="UP000603453">
    <property type="component" value="Unassembled WGS sequence"/>
</dbReference>
<keyword evidence="3" id="KW-0808">Transferase</keyword>
<dbReference type="Pfam" id="PF01553">
    <property type="entry name" value="Acyltransferase"/>
    <property type="match status" value="1"/>
</dbReference>
<dbReference type="GO" id="GO:0016746">
    <property type="term" value="F:acyltransferase activity"/>
    <property type="evidence" value="ECO:0007669"/>
    <property type="project" value="UniProtKB-KW"/>
</dbReference>
<evidence type="ECO:0000313" key="11">
    <source>
        <dbReference type="EMBL" id="KAG2210552.1"/>
    </source>
</evidence>
<evidence type="ECO:0000256" key="4">
    <source>
        <dbReference type="ARBA" id="ARBA00022692"/>
    </source>
</evidence>
<dbReference type="EMBL" id="JAEPRD010000011">
    <property type="protein sequence ID" value="KAG2210552.1"/>
    <property type="molecule type" value="Genomic_DNA"/>
</dbReference>
<keyword evidence="8" id="KW-0012">Acyltransferase</keyword>
<keyword evidence="6" id="KW-0443">Lipid metabolism</keyword>
<feature type="domain" description="Phospholipid/glycerol acyltransferase" evidence="10">
    <location>
        <begin position="124"/>
        <end position="222"/>
    </location>
</feature>
<evidence type="ECO:0000256" key="5">
    <source>
        <dbReference type="ARBA" id="ARBA00022989"/>
    </source>
</evidence>